<accession>A0A1G2C7Z1</accession>
<sequence length="108" mass="11816">MNGTSSRGDFAAQFDKALKNAFAKAGLSEADKELALRNLERALILNFCGRAHDLLSPEAQRQLEEKDLKTLDEAMKFLASALPQNKLREVFAAAVGEVMGDFIEKAGM</sequence>
<dbReference type="Proteomes" id="UP000176349">
    <property type="component" value="Unassembled WGS sequence"/>
</dbReference>
<dbReference type="EMBL" id="MHKV01000040">
    <property type="protein sequence ID" value="OGY96617.1"/>
    <property type="molecule type" value="Genomic_DNA"/>
</dbReference>
<gene>
    <name evidence="1" type="ORF">A2128_02765</name>
</gene>
<reference evidence="1 2" key="1">
    <citation type="journal article" date="2016" name="Nat. Commun.">
        <title>Thousands of microbial genomes shed light on interconnected biogeochemical processes in an aquifer system.</title>
        <authorList>
            <person name="Anantharaman K."/>
            <person name="Brown C.T."/>
            <person name="Hug L.A."/>
            <person name="Sharon I."/>
            <person name="Castelle C.J."/>
            <person name="Probst A.J."/>
            <person name="Thomas B.C."/>
            <person name="Singh A."/>
            <person name="Wilkins M.J."/>
            <person name="Karaoz U."/>
            <person name="Brodie E.L."/>
            <person name="Williams K.H."/>
            <person name="Hubbard S.S."/>
            <person name="Banfield J.F."/>
        </authorList>
    </citation>
    <scope>NUCLEOTIDE SEQUENCE [LARGE SCALE GENOMIC DNA]</scope>
</reference>
<comment type="caution">
    <text evidence="1">The sequence shown here is derived from an EMBL/GenBank/DDBJ whole genome shotgun (WGS) entry which is preliminary data.</text>
</comment>
<evidence type="ECO:0000313" key="1">
    <source>
        <dbReference type="EMBL" id="OGY96617.1"/>
    </source>
</evidence>
<name>A0A1G2C7Z1_9BACT</name>
<proteinExistence type="predicted"/>
<dbReference type="AlphaFoldDB" id="A0A1G2C7Z1"/>
<protein>
    <submittedName>
        <fullName evidence="1">Uncharacterized protein</fullName>
    </submittedName>
</protein>
<evidence type="ECO:0000313" key="2">
    <source>
        <dbReference type="Proteomes" id="UP000176349"/>
    </source>
</evidence>
<organism evidence="1 2">
    <name type="scientific">Candidatus Liptonbacteria bacterium GWC1_60_9</name>
    <dbReference type="NCBI Taxonomy" id="1798645"/>
    <lineage>
        <taxon>Bacteria</taxon>
        <taxon>Candidatus Liptoniibacteriota</taxon>
    </lineage>
</organism>